<dbReference type="InterPro" id="IPR020845">
    <property type="entry name" value="AMP-binding_CS"/>
</dbReference>
<dbReference type="Pfam" id="PF00501">
    <property type="entry name" value="AMP-binding"/>
    <property type="match status" value="1"/>
</dbReference>
<evidence type="ECO:0000313" key="4">
    <source>
        <dbReference type="Proteomes" id="UP001336020"/>
    </source>
</evidence>
<dbReference type="Gene3D" id="3.40.50.12780">
    <property type="entry name" value="N-terminal domain of ligase-like"/>
    <property type="match status" value="1"/>
</dbReference>
<comment type="caution">
    <text evidence="3">The sequence shown here is derived from an EMBL/GenBank/DDBJ whole genome shotgun (WGS) entry which is preliminary data.</text>
</comment>
<keyword evidence="4" id="KW-1185">Reference proteome</keyword>
<reference evidence="3 4" key="1">
    <citation type="submission" date="2023-07" db="EMBL/GenBank/DDBJ databases">
        <authorList>
            <person name="Girao M."/>
            <person name="Carvalho M.F."/>
        </authorList>
    </citation>
    <scope>NUCLEOTIDE SEQUENCE [LARGE SCALE GENOMIC DNA]</scope>
    <source>
        <strain evidence="3 4">YIM65754</strain>
    </source>
</reference>
<dbReference type="InterPro" id="IPR000873">
    <property type="entry name" value="AMP-dep_synth/lig_dom"/>
</dbReference>
<evidence type="ECO:0000313" key="3">
    <source>
        <dbReference type="EMBL" id="MEE2059659.1"/>
    </source>
</evidence>
<dbReference type="InterPro" id="IPR042099">
    <property type="entry name" value="ANL_N_sf"/>
</dbReference>
<organism evidence="3 4">
    <name type="scientific">Rhodococcus artemisiae</name>
    <dbReference type="NCBI Taxonomy" id="714159"/>
    <lineage>
        <taxon>Bacteria</taxon>
        <taxon>Bacillati</taxon>
        <taxon>Actinomycetota</taxon>
        <taxon>Actinomycetes</taxon>
        <taxon>Mycobacteriales</taxon>
        <taxon>Nocardiaceae</taxon>
        <taxon>Rhodococcus</taxon>
    </lineage>
</organism>
<dbReference type="SUPFAM" id="SSF56801">
    <property type="entry name" value="Acetyl-CoA synthetase-like"/>
    <property type="match status" value="1"/>
</dbReference>
<dbReference type="InterPro" id="IPR025110">
    <property type="entry name" value="AMP-bd_C"/>
</dbReference>
<evidence type="ECO:0000259" key="1">
    <source>
        <dbReference type="Pfam" id="PF00501"/>
    </source>
</evidence>
<dbReference type="Proteomes" id="UP001336020">
    <property type="component" value="Unassembled WGS sequence"/>
</dbReference>
<dbReference type="InterPro" id="IPR045851">
    <property type="entry name" value="AMP-bd_C_sf"/>
</dbReference>
<proteinExistence type="predicted"/>
<evidence type="ECO:0000259" key="2">
    <source>
        <dbReference type="Pfam" id="PF13193"/>
    </source>
</evidence>
<dbReference type="PANTHER" id="PTHR45527:SF1">
    <property type="entry name" value="FATTY ACID SYNTHASE"/>
    <property type="match status" value="1"/>
</dbReference>
<name>A0ABU7LDN7_9NOCA</name>
<dbReference type="Pfam" id="PF13193">
    <property type="entry name" value="AMP-binding_C"/>
    <property type="match status" value="1"/>
</dbReference>
<sequence length="525" mass="56544">MSHNTLSEPGVAPADIDIAGDVVTDFVAAAQDLPGHAALVHNGSVITYGDLAERVRSTATRYRATGPGTHRGSGRIGAVVSHAPTVVEHLLGILQAGATYCPIDSALPSGRKRSLATALGVEHVIDTDRDTWESDTLRIGTFGNPVAVDGDLPHLSWHPDDPAYVLCTSGSTGAPKPVAISRHALTVTVRALRDLFDLTPDDRVLQFASLGWDTCLEEMLPALIAGATVVFDDAAHRGSFRPFVRMLAEQEITMIDLPTAYWHEFVLYLHEEQIGLPDSLRLVVIGGERVDPTRLRQWRDLPVGNVVLLNTYGCTETTMVTHAVQLSGPGTEPEVAALDTDAPLGRPLPHVHDHVTEDGELLVSGPSLATGYQGMPEHTVAGFPVADHGTGPTRWFRTGDLATRSDTGLVFSRGRIDDQLKVLGVRVHPAEVEAQLNTHPAVAGAVVVGELLLGRMSLTAYVVPAGDTTPTPVELKRFLRERLPSQFVPARIHFVSRLEYTASGKIDRSATQRAALNYEIKGEER</sequence>
<dbReference type="RefSeq" id="WP_330134882.1">
    <property type="nucleotide sequence ID" value="NZ_JAUTXY010000009.1"/>
</dbReference>
<dbReference type="EMBL" id="JAUTXY010000009">
    <property type="protein sequence ID" value="MEE2059659.1"/>
    <property type="molecule type" value="Genomic_DNA"/>
</dbReference>
<dbReference type="PROSITE" id="PS00455">
    <property type="entry name" value="AMP_BINDING"/>
    <property type="match status" value="1"/>
</dbReference>
<dbReference type="Gene3D" id="3.30.300.30">
    <property type="match status" value="1"/>
</dbReference>
<feature type="domain" description="AMP-binding enzyme C-terminal" evidence="2">
    <location>
        <begin position="431"/>
        <end position="505"/>
    </location>
</feature>
<protein>
    <submittedName>
        <fullName evidence="3">AMP-binding protein</fullName>
    </submittedName>
</protein>
<gene>
    <name evidence="3" type="ORF">Q7514_19250</name>
</gene>
<accession>A0ABU7LDN7</accession>
<dbReference type="PANTHER" id="PTHR45527">
    <property type="entry name" value="NONRIBOSOMAL PEPTIDE SYNTHETASE"/>
    <property type="match status" value="1"/>
</dbReference>
<feature type="domain" description="AMP-dependent synthetase/ligase" evidence="1">
    <location>
        <begin position="28"/>
        <end position="372"/>
    </location>
</feature>